<gene>
    <name evidence="3" type="ORF">HG536_0E03600</name>
</gene>
<dbReference type="AlphaFoldDB" id="A0A7G3ZIW3"/>
<dbReference type="Pfam" id="PF12550">
    <property type="entry name" value="GCR1_C"/>
    <property type="match status" value="1"/>
</dbReference>
<dbReference type="InterPro" id="IPR022210">
    <property type="entry name" value="TF_GCR1-like"/>
</dbReference>
<dbReference type="OrthoDB" id="4061572at2759"/>
<feature type="domain" description="Transcription activator GCR1-like" evidence="2">
    <location>
        <begin position="275"/>
        <end position="350"/>
    </location>
</feature>
<evidence type="ECO:0000313" key="3">
    <source>
        <dbReference type="EMBL" id="QLL33449.1"/>
    </source>
</evidence>
<dbReference type="GeneID" id="59326645"/>
<sequence length="379" mass="42905">MTQVAASKIESCLPIRTKGTIRRGLVKMLMNLDDIMKSFKSRVDRLAQDWEAINSSPTHLGANEDELKLFKMKLDMVQEQNAAIMIDLDYIKKILALDEYSPSNPFTLLSTNSDNLHIPTTPATELQRPPSTPQSEPTPRRHRNFASTRSSFFAHNQLAGLPTQHPGPNVNAIDDLSIATNLEGELRAFRKPLVMPTTAVNVPLESQISEELVQNVEMTIPTYEDLHPQDESVSPRDTSQQIITGKFHNSIVKDGAMANLGAPESHEAEHYDLKVIDNPSSVAEVYHEYTTSLKAQIEEFERLFGKGQLSKLPKIRTYQRRRALVTEIDKYATTYDKSTHEAIEFFEKVRKSKKRTVPGLYNNLGKILKELERSEFNND</sequence>
<evidence type="ECO:0000313" key="4">
    <source>
        <dbReference type="Proteomes" id="UP000515788"/>
    </source>
</evidence>
<dbReference type="KEGG" id="tgb:HG536_0E03600"/>
<name>A0A7G3ZIW3_9SACH</name>
<protein>
    <recommendedName>
        <fullName evidence="2">Transcription activator GCR1-like domain-containing protein</fullName>
    </recommendedName>
</protein>
<evidence type="ECO:0000259" key="2">
    <source>
        <dbReference type="Pfam" id="PF12550"/>
    </source>
</evidence>
<organism evidence="3 4">
    <name type="scientific">Torulaspora globosa</name>
    <dbReference type="NCBI Taxonomy" id="48254"/>
    <lineage>
        <taxon>Eukaryota</taxon>
        <taxon>Fungi</taxon>
        <taxon>Dikarya</taxon>
        <taxon>Ascomycota</taxon>
        <taxon>Saccharomycotina</taxon>
        <taxon>Saccharomycetes</taxon>
        <taxon>Saccharomycetales</taxon>
        <taxon>Saccharomycetaceae</taxon>
        <taxon>Torulaspora</taxon>
    </lineage>
</organism>
<evidence type="ECO:0000256" key="1">
    <source>
        <dbReference type="SAM" id="MobiDB-lite"/>
    </source>
</evidence>
<reference evidence="3 4" key="1">
    <citation type="submission" date="2020-06" db="EMBL/GenBank/DDBJ databases">
        <title>The yeast mating-type switching endonuclease HO is a domesticated member of an unorthodox homing genetic element family.</title>
        <authorList>
            <person name="Coughlan A.Y."/>
            <person name="Lombardi L."/>
            <person name="Braun-Galleani S."/>
            <person name="Martos A.R."/>
            <person name="Galeote V."/>
            <person name="Bigey F."/>
            <person name="Dequin S."/>
            <person name="Byrne K.P."/>
            <person name="Wolfe K.H."/>
        </authorList>
    </citation>
    <scope>NUCLEOTIDE SEQUENCE [LARGE SCALE GENOMIC DNA]</scope>
    <source>
        <strain evidence="3 4">CBS764</strain>
    </source>
</reference>
<dbReference type="EMBL" id="CP059250">
    <property type="protein sequence ID" value="QLL33449.1"/>
    <property type="molecule type" value="Genomic_DNA"/>
</dbReference>
<proteinExistence type="predicted"/>
<dbReference type="Proteomes" id="UP000515788">
    <property type="component" value="Chromosome 5"/>
</dbReference>
<keyword evidence="4" id="KW-1185">Reference proteome</keyword>
<feature type="region of interest" description="Disordered" evidence="1">
    <location>
        <begin position="117"/>
        <end position="143"/>
    </location>
</feature>
<accession>A0A7G3ZIW3</accession>
<dbReference type="RefSeq" id="XP_037140123.1">
    <property type="nucleotide sequence ID" value="XM_037284227.1"/>
</dbReference>